<protein>
    <submittedName>
        <fullName evidence="1">Uncharacterized protein</fullName>
    </submittedName>
</protein>
<organism evidence="1">
    <name type="scientific">Ackermannviridae sp. ctClB2</name>
    <dbReference type="NCBI Taxonomy" id="2825752"/>
    <lineage>
        <taxon>Viruses</taxon>
        <taxon>Duplodnaviria</taxon>
        <taxon>Heunggongvirae</taxon>
        <taxon>Uroviricota</taxon>
        <taxon>Caudoviricetes</taxon>
        <taxon>Pantevenvirales</taxon>
        <taxon>Ackermannviridae</taxon>
    </lineage>
</organism>
<sequence>MNSCINKHTIYTGETVGLVLAMYEDDGITPITLEDKVMRVVVAQGSQVVAIYQNPMPLILDPIPEYPDLQYGKMEVNGNKLLINFSPNETKDMDGVYDIQVMQVTVSEAENVETSIIGVFSNILEVKYAVIGKI</sequence>
<reference evidence="1" key="1">
    <citation type="journal article" date="2021" name="Proc. Natl. Acad. Sci. U.S.A.">
        <title>A Catalog of Tens of Thousands of Viruses from Human Metagenomes Reveals Hidden Associations with Chronic Diseases.</title>
        <authorList>
            <person name="Tisza M.J."/>
            <person name="Buck C.B."/>
        </authorList>
    </citation>
    <scope>NUCLEOTIDE SEQUENCE</scope>
    <source>
        <strain evidence="1">CtClB2</strain>
    </source>
</reference>
<accession>A0A8S5NZE3</accession>
<dbReference type="EMBL" id="BK015300">
    <property type="protein sequence ID" value="DAE00190.1"/>
    <property type="molecule type" value="Genomic_DNA"/>
</dbReference>
<name>A0A8S5NZE3_9CAUD</name>
<evidence type="ECO:0000313" key="1">
    <source>
        <dbReference type="EMBL" id="DAE00190.1"/>
    </source>
</evidence>
<proteinExistence type="predicted"/>